<sequence length="317" mass="35968">MSPSQFEVSGVEPTNSKIQVGVSNVFSLKDAHTYAVIDKNIYFHCYWTAEIDDELFFPKQIYSPGKTPLGTEVDCNLYIARGLAEFKFPYPRKDPDLTRRHYSDLNREDGYKDWCGIIYAITGVCHQMCNVILFSASKGTIDTAPLNWPDNFDNSQKYFGRHGLGLDKILPLMYGILDKRSKNLEDTATPLEDNLKDLQEAYYGFIRNWLGTSVQSDSPHIETMLRNFSVSDEDKSSVVNEFQKFALMKQELDNLLLRGTVSSNEYLDRVNKGHNVLGELLASIKNGASFEATNLIHPAHMPGSDYYAFIKEKLGIK</sequence>
<gene>
    <name evidence="1" type="ORF">GJ688_05135</name>
</gene>
<name>A0A6I3SHT9_HELMO</name>
<protein>
    <submittedName>
        <fullName evidence="1">Uncharacterized protein</fullName>
    </submittedName>
</protein>
<evidence type="ECO:0000313" key="1">
    <source>
        <dbReference type="EMBL" id="MTV48365.1"/>
    </source>
</evidence>
<organism evidence="1 2">
    <name type="scientific">Heliobacterium mobile</name>
    <name type="common">Heliobacillus mobilis</name>
    <dbReference type="NCBI Taxonomy" id="28064"/>
    <lineage>
        <taxon>Bacteria</taxon>
        <taxon>Bacillati</taxon>
        <taxon>Bacillota</taxon>
        <taxon>Clostridia</taxon>
        <taxon>Eubacteriales</taxon>
        <taxon>Heliobacteriaceae</taxon>
        <taxon>Heliobacterium</taxon>
    </lineage>
</organism>
<reference evidence="1 2" key="1">
    <citation type="submission" date="2019-11" db="EMBL/GenBank/DDBJ databases">
        <title>Whole-genome sequence of a the green, strictly anaerobic photosynthetic bacterium Heliobacillus mobilis DSM 6151.</title>
        <authorList>
            <person name="Kyndt J.A."/>
            <person name="Meyer T.E."/>
        </authorList>
    </citation>
    <scope>NUCLEOTIDE SEQUENCE [LARGE SCALE GENOMIC DNA]</scope>
    <source>
        <strain evidence="1 2">DSM 6151</strain>
    </source>
</reference>
<dbReference type="OrthoDB" id="2079214at2"/>
<dbReference type="AlphaFoldDB" id="A0A6I3SHT9"/>
<dbReference type="RefSeq" id="WP_155475461.1">
    <property type="nucleotide sequence ID" value="NZ_WNKU01000003.1"/>
</dbReference>
<comment type="caution">
    <text evidence="1">The sequence shown here is derived from an EMBL/GenBank/DDBJ whole genome shotgun (WGS) entry which is preliminary data.</text>
</comment>
<dbReference type="EMBL" id="WNKU01000003">
    <property type="protein sequence ID" value="MTV48365.1"/>
    <property type="molecule type" value="Genomic_DNA"/>
</dbReference>
<accession>A0A6I3SHT9</accession>
<evidence type="ECO:0000313" key="2">
    <source>
        <dbReference type="Proteomes" id="UP000430670"/>
    </source>
</evidence>
<proteinExistence type="predicted"/>
<dbReference type="Proteomes" id="UP000430670">
    <property type="component" value="Unassembled WGS sequence"/>
</dbReference>
<keyword evidence="2" id="KW-1185">Reference proteome</keyword>